<dbReference type="InterPro" id="IPR018641">
    <property type="entry name" value="Trfase_1_rSAM/seldom-assoc"/>
</dbReference>
<dbReference type="OrthoDB" id="9798250at2"/>
<dbReference type="eggNOG" id="COG3222">
    <property type="taxonomic scope" value="Bacteria"/>
</dbReference>
<gene>
    <name evidence="1" type="ORF">ATO9_01460</name>
</gene>
<dbReference type="NCBIfam" id="TIGR04282">
    <property type="entry name" value="glyco_like_cofC"/>
    <property type="match status" value="1"/>
</dbReference>
<dbReference type="Proteomes" id="UP000030004">
    <property type="component" value="Unassembled WGS sequence"/>
</dbReference>
<dbReference type="AlphaFoldDB" id="A0A0A0ELY1"/>
<reference evidence="1 2" key="1">
    <citation type="journal article" date="2015" name="Antonie Van Leeuwenhoek">
        <title>Pseudooceanicola atlanticus gen. nov. sp. nov., isolated from surface seawater of the Atlantic Ocean and reclassification of Oceanicola batsensis, Oceanicola marinus, Oceanicola nitratireducens, Oceanicola nanhaiensis, Oceanicola antarcticus and Oceanicola flagellatus, as Pseudooceanicola batsensis comb. nov., Pseudooceanicola marinus comb. nov., Pseudooceanicola nitratireducens comb. nov., Pseudooceanicola nanhaiensis comb. nov., Pseudooceanicola antarcticus comb. nov., and Pseudooceanicola flagellatus comb. nov.</title>
        <authorList>
            <person name="Lai Q."/>
            <person name="Li G."/>
            <person name="Liu X."/>
            <person name="Du Y."/>
            <person name="Sun F."/>
            <person name="Shao Z."/>
        </authorList>
    </citation>
    <scope>NUCLEOTIDE SEQUENCE [LARGE SCALE GENOMIC DNA]</scope>
    <source>
        <strain evidence="1 2">22II-s11g</strain>
    </source>
</reference>
<dbReference type="STRING" id="1461694.ATO9_01460"/>
<name>A0A0A0ELY1_9RHOB</name>
<proteinExistence type="predicted"/>
<accession>A0A0A0ELY1</accession>
<comment type="caution">
    <text evidence="1">The sequence shown here is derived from an EMBL/GenBank/DDBJ whole genome shotgun (WGS) entry which is preliminary data.</text>
</comment>
<organism evidence="1 2">
    <name type="scientific">Pseudooceanicola atlanticus</name>
    <dbReference type="NCBI Taxonomy" id="1461694"/>
    <lineage>
        <taxon>Bacteria</taxon>
        <taxon>Pseudomonadati</taxon>
        <taxon>Pseudomonadota</taxon>
        <taxon>Alphaproteobacteria</taxon>
        <taxon>Rhodobacterales</taxon>
        <taxon>Paracoccaceae</taxon>
        <taxon>Pseudooceanicola</taxon>
    </lineage>
</organism>
<protein>
    <recommendedName>
        <fullName evidence="3">Glycosyltransferase</fullName>
    </recommendedName>
</protein>
<evidence type="ECO:0008006" key="3">
    <source>
        <dbReference type="Google" id="ProtNLM"/>
    </source>
</evidence>
<dbReference type="PANTHER" id="PTHR36529:SF1">
    <property type="entry name" value="GLYCOSYLTRANSFERASE"/>
    <property type="match status" value="1"/>
</dbReference>
<dbReference type="PANTHER" id="PTHR36529">
    <property type="entry name" value="SLL1095 PROTEIN"/>
    <property type="match status" value="1"/>
</dbReference>
<evidence type="ECO:0000313" key="1">
    <source>
        <dbReference type="EMBL" id="KGM50197.1"/>
    </source>
</evidence>
<keyword evidence="2" id="KW-1185">Reference proteome</keyword>
<dbReference type="SUPFAM" id="SSF53448">
    <property type="entry name" value="Nucleotide-diphospho-sugar transferases"/>
    <property type="match status" value="1"/>
</dbReference>
<sequence>MAPRPTLVVMVKEPRPGRVKTRLGREIGHVTAAWWMRHQVARLLRRLRNPKWRLVLAVAPDTALASPAWPADLPRMAQGGGDLGDRMRRAFVTGAQHHRGPICIIGADIPAITPAHIDRALAALGSHDAVLGPASDGGYWLIGLKRPATPPGTLFTDVRWSTEHALTDTLAGLRGLSVAQIDMLDDVDEAADLRR</sequence>
<dbReference type="EMBL" id="AQQX01000001">
    <property type="protein sequence ID" value="KGM50197.1"/>
    <property type="molecule type" value="Genomic_DNA"/>
</dbReference>
<dbReference type="RefSeq" id="WP_043744069.1">
    <property type="nucleotide sequence ID" value="NZ_AQQX01000001.1"/>
</dbReference>
<dbReference type="Pfam" id="PF09837">
    <property type="entry name" value="DUF2064"/>
    <property type="match status" value="1"/>
</dbReference>
<evidence type="ECO:0000313" key="2">
    <source>
        <dbReference type="Proteomes" id="UP000030004"/>
    </source>
</evidence>
<dbReference type="InterPro" id="IPR029044">
    <property type="entry name" value="Nucleotide-diphossugar_trans"/>
</dbReference>
<dbReference type="Gene3D" id="3.90.550.10">
    <property type="entry name" value="Spore Coat Polysaccharide Biosynthesis Protein SpsA, Chain A"/>
    <property type="match status" value="1"/>
</dbReference>